<evidence type="ECO:0000256" key="13">
    <source>
        <dbReference type="SAM" id="Phobius"/>
    </source>
</evidence>
<evidence type="ECO:0000256" key="10">
    <source>
        <dbReference type="ARBA" id="ARBA00022968"/>
    </source>
</evidence>
<dbReference type="InterPro" id="IPR036286">
    <property type="entry name" value="LexA/Signal_pep-like_sf"/>
</dbReference>
<keyword evidence="6" id="KW-0645">Protease</keyword>
<evidence type="ECO:0000256" key="6">
    <source>
        <dbReference type="ARBA" id="ARBA00022670"/>
    </source>
</evidence>
<evidence type="ECO:0000256" key="1">
    <source>
        <dbReference type="ARBA" id="ARBA00000677"/>
    </source>
</evidence>
<evidence type="ECO:0000256" key="2">
    <source>
        <dbReference type="ARBA" id="ARBA00004308"/>
    </source>
</evidence>
<evidence type="ECO:0000259" key="14">
    <source>
        <dbReference type="Pfam" id="PF00717"/>
    </source>
</evidence>
<evidence type="ECO:0000313" key="15">
    <source>
        <dbReference type="EMBL" id="KAG8379850.1"/>
    </source>
</evidence>
<keyword evidence="12 13" id="KW-0472">Membrane</keyword>
<keyword evidence="16" id="KW-1185">Reference proteome</keyword>
<sequence>MVCKGFSRCDLISYLTKCLFLFILALSSGMIVASALIIWKMLMCVTGSESPVVVVLSGSMEPGFKRGDILFLHMSRDPIRAGEIVVYNIDGRDIPIVHRVIQVHERKDTGEVDILTKGDNNDEDDISFYAPGQRWLQRHHIMGRAVGFLPYVGWATIIMSENPLIKYILTGALGLLVIA</sequence>
<evidence type="ECO:0000256" key="8">
    <source>
        <dbReference type="ARBA" id="ARBA00022801"/>
    </source>
</evidence>
<comment type="subcellular location">
    <subcellularLocation>
        <location evidence="2">Endomembrane system</location>
    </subcellularLocation>
    <subcellularLocation>
        <location evidence="3">Membrane</location>
        <topology evidence="3">Single-pass type II membrane protein</topology>
    </subcellularLocation>
</comment>
<evidence type="ECO:0000256" key="7">
    <source>
        <dbReference type="ARBA" id="ARBA00022692"/>
    </source>
</evidence>
<keyword evidence="11 13" id="KW-1133">Transmembrane helix</keyword>
<comment type="similarity">
    <text evidence="4">Belongs to the peptidase S26B family.</text>
</comment>
<evidence type="ECO:0000256" key="12">
    <source>
        <dbReference type="ARBA" id="ARBA00023136"/>
    </source>
</evidence>
<evidence type="ECO:0000256" key="5">
    <source>
        <dbReference type="ARBA" id="ARBA00013208"/>
    </source>
</evidence>
<dbReference type="Proteomes" id="UP000826271">
    <property type="component" value="Unassembled WGS sequence"/>
</dbReference>
<feature type="domain" description="Peptidase S24/S26A/S26B/S26C" evidence="14">
    <location>
        <begin position="40"/>
        <end position="146"/>
    </location>
</feature>
<name>A0AAV6XEU4_9LAMI</name>
<organism evidence="15 16">
    <name type="scientific">Buddleja alternifolia</name>
    <dbReference type="NCBI Taxonomy" id="168488"/>
    <lineage>
        <taxon>Eukaryota</taxon>
        <taxon>Viridiplantae</taxon>
        <taxon>Streptophyta</taxon>
        <taxon>Embryophyta</taxon>
        <taxon>Tracheophyta</taxon>
        <taxon>Spermatophyta</taxon>
        <taxon>Magnoliopsida</taxon>
        <taxon>eudicotyledons</taxon>
        <taxon>Gunneridae</taxon>
        <taxon>Pentapetalae</taxon>
        <taxon>asterids</taxon>
        <taxon>lamiids</taxon>
        <taxon>Lamiales</taxon>
        <taxon>Scrophulariaceae</taxon>
        <taxon>Buddlejeae</taxon>
        <taxon>Buddleja</taxon>
    </lineage>
</organism>
<dbReference type="AlphaFoldDB" id="A0AAV6XEU4"/>
<dbReference type="EMBL" id="WHWC01000007">
    <property type="protein sequence ID" value="KAG8379850.1"/>
    <property type="molecule type" value="Genomic_DNA"/>
</dbReference>
<keyword evidence="8" id="KW-0378">Hydrolase</keyword>
<dbReference type="PANTHER" id="PTHR10806">
    <property type="entry name" value="SIGNAL PEPTIDASE COMPLEX CATALYTIC SUBUNIT SEC11"/>
    <property type="match status" value="1"/>
</dbReference>
<comment type="caution">
    <text evidence="15">The sequence shown here is derived from an EMBL/GenBank/DDBJ whole genome shotgun (WGS) entry which is preliminary data.</text>
</comment>
<dbReference type="FunFam" id="2.10.109.10:FF:000003">
    <property type="entry name" value="Signal peptidase complex catalytic subunit SEC11"/>
    <property type="match status" value="1"/>
</dbReference>
<dbReference type="InterPro" id="IPR019758">
    <property type="entry name" value="Pept_S26A_signal_pept_1_CS"/>
</dbReference>
<dbReference type="PROSITE" id="PS00761">
    <property type="entry name" value="SPASE_I_3"/>
    <property type="match status" value="1"/>
</dbReference>
<evidence type="ECO:0000256" key="9">
    <source>
        <dbReference type="ARBA" id="ARBA00022824"/>
    </source>
</evidence>
<dbReference type="InterPro" id="IPR019533">
    <property type="entry name" value="Peptidase_S26"/>
</dbReference>
<proteinExistence type="inferred from homology"/>
<gene>
    <name evidence="15" type="ORF">BUALT_Bualt07G0132300</name>
</gene>
<dbReference type="NCBIfam" id="TIGR02228">
    <property type="entry name" value="sigpep_I_arch"/>
    <property type="match status" value="1"/>
</dbReference>
<reference evidence="15" key="1">
    <citation type="submission" date="2019-10" db="EMBL/GenBank/DDBJ databases">
        <authorList>
            <person name="Zhang R."/>
            <person name="Pan Y."/>
            <person name="Wang J."/>
            <person name="Ma R."/>
            <person name="Yu S."/>
        </authorList>
    </citation>
    <scope>NUCLEOTIDE SEQUENCE</scope>
    <source>
        <strain evidence="15">LA-IB0</strain>
        <tissue evidence="15">Leaf</tissue>
    </source>
</reference>
<dbReference type="Gene3D" id="2.10.109.10">
    <property type="entry name" value="Umud Fragment, subunit A"/>
    <property type="match status" value="1"/>
</dbReference>
<keyword evidence="10" id="KW-0735">Signal-anchor</keyword>
<dbReference type="InterPro" id="IPR015927">
    <property type="entry name" value="Peptidase_S24_S26A/B/C"/>
</dbReference>
<dbReference type="SUPFAM" id="SSF51306">
    <property type="entry name" value="LexA/Signal peptidase"/>
    <property type="match status" value="1"/>
</dbReference>
<dbReference type="Pfam" id="PF00717">
    <property type="entry name" value="Peptidase_S24"/>
    <property type="match status" value="1"/>
</dbReference>
<dbReference type="GO" id="GO:0006465">
    <property type="term" value="P:signal peptide processing"/>
    <property type="evidence" value="ECO:0007669"/>
    <property type="project" value="InterPro"/>
</dbReference>
<dbReference type="GO" id="GO:0005787">
    <property type="term" value="C:signal peptidase complex"/>
    <property type="evidence" value="ECO:0007669"/>
    <property type="project" value="UniProtKB-ARBA"/>
</dbReference>
<dbReference type="PANTHER" id="PTHR10806:SF40">
    <property type="entry name" value="SIGNAL PEPTIDASE I"/>
    <property type="match status" value="1"/>
</dbReference>
<dbReference type="EC" id="3.4.21.89" evidence="5"/>
<feature type="transmembrane region" description="Helical" evidence="13">
    <location>
        <begin position="20"/>
        <end position="39"/>
    </location>
</feature>
<comment type="catalytic activity">
    <reaction evidence="1">
        <text>Cleavage of hydrophobic, N-terminal signal or leader sequences from secreted and periplasmic proteins.</text>
        <dbReference type="EC" id="3.4.21.89"/>
    </reaction>
</comment>
<dbReference type="InterPro" id="IPR001733">
    <property type="entry name" value="Peptidase_S26B"/>
</dbReference>
<dbReference type="CDD" id="cd06530">
    <property type="entry name" value="S26_SPase_I"/>
    <property type="match status" value="1"/>
</dbReference>
<keyword evidence="9" id="KW-0256">Endoplasmic reticulum</keyword>
<dbReference type="PRINTS" id="PR00728">
    <property type="entry name" value="SIGNALPTASE"/>
</dbReference>
<evidence type="ECO:0000256" key="4">
    <source>
        <dbReference type="ARBA" id="ARBA00011035"/>
    </source>
</evidence>
<dbReference type="GO" id="GO:0004252">
    <property type="term" value="F:serine-type endopeptidase activity"/>
    <property type="evidence" value="ECO:0007669"/>
    <property type="project" value="InterPro"/>
</dbReference>
<evidence type="ECO:0000256" key="11">
    <source>
        <dbReference type="ARBA" id="ARBA00022989"/>
    </source>
</evidence>
<dbReference type="GO" id="GO:0009003">
    <property type="term" value="F:signal peptidase activity"/>
    <property type="evidence" value="ECO:0007669"/>
    <property type="project" value="UniProtKB-EC"/>
</dbReference>
<protein>
    <recommendedName>
        <fullName evidence="5">signal peptidase I</fullName>
        <ecNumber evidence="5">3.4.21.89</ecNumber>
    </recommendedName>
</protein>
<accession>A0AAV6XEU4</accession>
<evidence type="ECO:0000313" key="16">
    <source>
        <dbReference type="Proteomes" id="UP000826271"/>
    </source>
</evidence>
<evidence type="ECO:0000256" key="3">
    <source>
        <dbReference type="ARBA" id="ARBA00004606"/>
    </source>
</evidence>
<keyword evidence="7 13" id="KW-0812">Transmembrane</keyword>